<organism evidence="1 2">
    <name type="scientific">Larinioides sclopetarius</name>
    <dbReference type="NCBI Taxonomy" id="280406"/>
    <lineage>
        <taxon>Eukaryota</taxon>
        <taxon>Metazoa</taxon>
        <taxon>Ecdysozoa</taxon>
        <taxon>Arthropoda</taxon>
        <taxon>Chelicerata</taxon>
        <taxon>Arachnida</taxon>
        <taxon>Araneae</taxon>
        <taxon>Araneomorphae</taxon>
        <taxon>Entelegynae</taxon>
        <taxon>Araneoidea</taxon>
        <taxon>Araneidae</taxon>
        <taxon>Larinioides</taxon>
    </lineage>
</organism>
<reference evidence="1 2" key="1">
    <citation type="submission" date="2024-04" db="EMBL/GenBank/DDBJ databases">
        <authorList>
            <person name="Rising A."/>
            <person name="Reimegard J."/>
            <person name="Sonavane S."/>
            <person name="Akerstrom W."/>
            <person name="Nylinder S."/>
            <person name="Hedman E."/>
            <person name="Kallberg Y."/>
        </authorList>
    </citation>
    <scope>NUCLEOTIDE SEQUENCE [LARGE SCALE GENOMIC DNA]</scope>
</reference>
<protein>
    <submittedName>
        <fullName evidence="1">Uncharacterized protein</fullName>
    </submittedName>
</protein>
<evidence type="ECO:0000313" key="2">
    <source>
        <dbReference type="Proteomes" id="UP001497382"/>
    </source>
</evidence>
<sequence length="218" mass="24720">MRKQHFTTQVASLVNPPLLSKYEAIQQETFEKIYASKKIPLGRTPHPTVPSKAIKQGFGIITEKGDSAGVLLYPFKCRIFHSIYNDSFKPPNQIKYLNVPAAGVKMEGMDVSGTGMKKVFEETGNGEPTKIVPLTTLQKKDIKNKVLAKKELGCDLFLTENDHCVTSSDQAENYLHSGNLLLALWNLVKNKKSCYRKHFYSYLKSYLQIQEIFVQQKM</sequence>
<accession>A0AAV1ZSV2</accession>
<proteinExistence type="predicted"/>
<keyword evidence="2" id="KW-1185">Reference proteome</keyword>
<dbReference type="AlphaFoldDB" id="A0AAV1ZSV2"/>
<name>A0AAV1ZSV2_9ARAC</name>
<dbReference type="Proteomes" id="UP001497382">
    <property type="component" value="Unassembled WGS sequence"/>
</dbReference>
<comment type="caution">
    <text evidence="1">The sequence shown here is derived from an EMBL/GenBank/DDBJ whole genome shotgun (WGS) entry which is preliminary data.</text>
</comment>
<gene>
    <name evidence="1" type="ORF">LARSCL_LOCUS7773</name>
</gene>
<dbReference type="EMBL" id="CAXIEN010000081">
    <property type="protein sequence ID" value="CAL1274903.1"/>
    <property type="molecule type" value="Genomic_DNA"/>
</dbReference>
<evidence type="ECO:0000313" key="1">
    <source>
        <dbReference type="EMBL" id="CAL1274903.1"/>
    </source>
</evidence>